<dbReference type="GO" id="GO:0003824">
    <property type="term" value="F:catalytic activity"/>
    <property type="evidence" value="ECO:0007669"/>
    <property type="project" value="UniProtKB-ARBA"/>
</dbReference>
<accession>V6KQA1</accession>
<dbReference type="Gene3D" id="2.60.220.10">
    <property type="entry name" value="Polysaccharide lyase family 8-like, C-terminal"/>
    <property type="match status" value="1"/>
</dbReference>
<dbReference type="STRING" id="1352936.M878_12585"/>
<protein>
    <submittedName>
        <fullName evidence="1">Uncharacterized protein</fullName>
    </submittedName>
</protein>
<dbReference type="InterPro" id="IPR011071">
    <property type="entry name" value="Lyase_8-like_C"/>
</dbReference>
<reference evidence="1 2" key="1">
    <citation type="journal article" date="2014" name="Genome Announc.">
        <title>Draft Genome Sequence of Streptomyces roseochromogenes subsp. oscitans DS 12.976, Producer of the Aminocoumarin Antibiotic Clorobiocin.</title>
        <authorList>
            <person name="Ruckert C."/>
            <person name="Kalinowski J."/>
            <person name="Heide L."/>
            <person name="Apel A.K."/>
        </authorList>
    </citation>
    <scope>NUCLEOTIDE SEQUENCE [LARGE SCALE GENOMIC DNA]</scope>
    <source>
        <strain evidence="1 2">DS 12.976</strain>
    </source>
</reference>
<name>V6KQA1_STRRC</name>
<dbReference type="GO" id="GO:0005975">
    <property type="term" value="P:carbohydrate metabolic process"/>
    <property type="evidence" value="ECO:0007669"/>
    <property type="project" value="InterPro"/>
</dbReference>
<sequence length="76" mass="7842">MGDLAVSAGASVLVVRRGRPAGLRVSESLEIVRGRPVRAVARTGDGVEVLSAGRCLGLRVTLGMACASHECEVALR</sequence>
<dbReference type="AlphaFoldDB" id="V6KQA1"/>
<dbReference type="Proteomes" id="UP000017984">
    <property type="component" value="Chromosome"/>
</dbReference>
<comment type="caution">
    <text evidence="1">The sequence shown here is derived from an EMBL/GenBank/DDBJ whole genome shotgun (WGS) entry which is preliminary data.</text>
</comment>
<evidence type="ECO:0000313" key="1">
    <source>
        <dbReference type="EMBL" id="EST33626.1"/>
    </source>
</evidence>
<keyword evidence="2" id="KW-1185">Reference proteome</keyword>
<dbReference type="HOGENOM" id="CLU_2653031_0_0_11"/>
<proteinExistence type="predicted"/>
<gene>
    <name evidence="1" type="ORF">M878_12585</name>
</gene>
<organism evidence="1 2">
    <name type="scientific">Streptomyces roseochromogenus subsp. oscitans DS 12.976</name>
    <dbReference type="NCBI Taxonomy" id="1352936"/>
    <lineage>
        <taxon>Bacteria</taxon>
        <taxon>Bacillati</taxon>
        <taxon>Actinomycetota</taxon>
        <taxon>Actinomycetes</taxon>
        <taxon>Kitasatosporales</taxon>
        <taxon>Streptomycetaceae</taxon>
        <taxon>Streptomyces</taxon>
    </lineage>
</organism>
<evidence type="ECO:0000313" key="2">
    <source>
        <dbReference type="Proteomes" id="UP000017984"/>
    </source>
</evidence>
<dbReference type="PATRIC" id="fig|1352936.5.peg.2656"/>
<dbReference type="EMBL" id="AWQX01000101">
    <property type="protein sequence ID" value="EST33626.1"/>
    <property type="molecule type" value="Genomic_DNA"/>
</dbReference>